<reference evidence="2 3" key="1">
    <citation type="journal article" date="2013" name="Int. J. Syst. Evol. Microbiol.">
        <title>Sphingomonas kyungheensis sp. nov., a bacterium with ginsenoside-converting activity isolated from soil of a ginseng field.</title>
        <authorList>
            <person name="Son H.M."/>
            <person name="Yang J.E."/>
            <person name="Park Y."/>
            <person name="Han C.K."/>
            <person name="Kim S.G."/>
            <person name="Kook M."/>
            <person name="Yi T.H."/>
        </authorList>
    </citation>
    <scope>NUCLEOTIDE SEQUENCE [LARGE SCALE GENOMIC DNA]</scope>
    <source>
        <strain evidence="2 3">LMG 26582</strain>
    </source>
</reference>
<organism evidence="2 3">
    <name type="scientific">Sphingomonas kyungheensis</name>
    <dbReference type="NCBI Taxonomy" id="1069987"/>
    <lineage>
        <taxon>Bacteria</taxon>
        <taxon>Pseudomonadati</taxon>
        <taxon>Pseudomonadota</taxon>
        <taxon>Alphaproteobacteria</taxon>
        <taxon>Sphingomonadales</taxon>
        <taxon>Sphingomonadaceae</taxon>
        <taxon>Sphingomonas</taxon>
    </lineage>
</organism>
<name>A0ABU8H4F2_9SPHN</name>
<feature type="chain" id="PRO_5045885561" evidence="1">
    <location>
        <begin position="23"/>
        <end position="194"/>
    </location>
</feature>
<comment type="caution">
    <text evidence="2">The sequence shown here is derived from an EMBL/GenBank/DDBJ whole genome shotgun (WGS) entry which is preliminary data.</text>
</comment>
<evidence type="ECO:0000313" key="3">
    <source>
        <dbReference type="Proteomes" id="UP001367771"/>
    </source>
</evidence>
<gene>
    <name evidence="2" type="ORF">V8201_12160</name>
</gene>
<dbReference type="Gene3D" id="3.10.620.30">
    <property type="match status" value="1"/>
</dbReference>
<dbReference type="InterPro" id="IPR010319">
    <property type="entry name" value="Transglutaminase-like_Cys_pept"/>
</dbReference>
<dbReference type="EMBL" id="JBBBDM010000005">
    <property type="protein sequence ID" value="MEI5687834.1"/>
    <property type="molecule type" value="Genomic_DNA"/>
</dbReference>
<sequence length="194" mass="21286">MTVLALLRRLLLALALVSPALAAAHPVLSFITLDQPITAPRGFTAMCATRPELCSTVPMTGSATLTDDLRLIDTVNRTVNRRVRQQTDVRTYGRGELWTPAGRGRDARGDCEDIALEKRIELIQAGVPPETLFLAVGYARRIGLHVVLVARTGSGDLVLDSRTEGLRPWRDVPYQWIGAQSGQDPSRWFGIARS</sequence>
<dbReference type="PANTHER" id="PTHR39327:SF1">
    <property type="entry name" value="BLR5470 PROTEIN"/>
    <property type="match status" value="1"/>
</dbReference>
<protein>
    <submittedName>
        <fullName evidence="2">Transglutaminase-like cysteine peptidase</fullName>
    </submittedName>
</protein>
<keyword evidence="1" id="KW-0732">Signal</keyword>
<feature type="signal peptide" evidence="1">
    <location>
        <begin position="1"/>
        <end position="22"/>
    </location>
</feature>
<evidence type="ECO:0000313" key="2">
    <source>
        <dbReference type="EMBL" id="MEI5687834.1"/>
    </source>
</evidence>
<dbReference type="Pfam" id="PF06035">
    <property type="entry name" value="Peptidase_C93"/>
    <property type="match status" value="1"/>
</dbReference>
<dbReference type="PANTHER" id="PTHR39327">
    <property type="match status" value="1"/>
</dbReference>
<proteinExistence type="predicted"/>
<evidence type="ECO:0000256" key="1">
    <source>
        <dbReference type="SAM" id="SignalP"/>
    </source>
</evidence>
<dbReference type="RefSeq" id="WP_336545459.1">
    <property type="nucleotide sequence ID" value="NZ_JBBBDM010000005.1"/>
</dbReference>
<dbReference type="Proteomes" id="UP001367771">
    <property type="component" value="Unassembled WGS sequence"/>
</dbReference>
<keyword evidence="3" id="KW-1185">Reference proteome</keyword>
<accession>A0ABU8H4F2</accession>